<protein>
    <submittedName>
        <fullName evidence="2">Stage II sporulation protein M</fullName>
    </submittedName>
</protein>
<evidence type="ECO:0000313" key="2">
    <source>
        <dbReference type="EMBL" id="AMN36319.1"/>
    </source>
</evidence>
<keyword evidence="1" id="KW-0812">Transmembrane</keyword>
<dbReference type="NCBIfam" id="TIGR02831">
    <property type="entry name" value="spo_II_M"/>
    <property type="match status" value="1"/>
</dbReference>
<evidence type="ECO:0000313" key="3">
    <source>
        <dbReference type="EMBL" id="MBO3358573.1"/>
    </source>
</evidence>
<gene>
    <name evidence="3" type="primary">spoIIM</name>
    <name evidence="2" type="ORF">JFP838_11265</name>
    <name evidence="3" type="ORF">JJB47_07205</name>
</gene>
<name>A0A127EK40_CLOPF</name>
<dbReference type="AlphaFoldDB" id="A0A127EK40"/>
<dbReference type="PIRSF" id="PIRSF038973">
    <property type="entry name" value="SpoIIM"/>
    <property type="match status" value="1"/>
</dbReference>
<dbReference type="EMBL" id="CP010994">
    <property type="protein sequence ID" value="AMN36319.1"/>
    <property type="molecule type" value="Genomic_DNA"/>
</dbReference>
<dbReference type="InterPro" id="IPR002798">
    <property type="entry name" value="SpoIIM-like"/>
</dbReference>
<feature type="transmembrane region" description="Helical" evidence="1">
    <location>
        <begin position="173"/>
        <end position="195"/>
    </location>
</feature>
<reference evidence="2 4" key="1">
    <citation type="journal article" date="2016" name="PLoS ONE">
        <title>Plasmid Characterization and Chromosome Analysis of Two netF+ Clostridium perfringens Isolates Associated with Foal and Canine Necrotizing Enteritis.</title>
        <authorList>
            <person name="Mehdizadeh Gohari I."/>
            <person name="Kropinski A.M."/>
            <person name="Weese S.J."/>
            <person name="Parreira V.R."/>
            <person name="Whitehead A.E."/>
            <person name="Boerlin P."/>
            <person name="Prescott J.F."/>
        </authorList>
    </citation>
    <scope>NUCLEOTIDE SEQUENCE [LARGE SCALE GENOMIC DNA]</scope>
    <source>
        <strain evidence="2 4">JP838</strain>
    </source>
</reference>
<organism evidence="2 4">
    <name type="scientific">Clostridium perfringens</name>
    <dbReference type="NCBI Taxonomy" id="1502"/>
    <lineage>
        <taxon>Bacteria</taxon>
        <taxon>Bacillati</taxon>
        <taxon>Bacillota</taxon>
        <taxon>Clostridia</taxon>
        <taxon>Eubacteriales</taxon>
        <taxon>Clostridiaceae</taxon>
        <taxon>Clostridium</taxon>
    </lineage>
</organism>
<evidence type="ECO:0000313" key="4">
    <source>
        <dbReference type="Proteomes" id="UP000070260"/>
    </source>
</evidence>
<dbReference type="InterPro" id="IPR014196">
    <property type="entry name" value="SpoIIM"/>
</dbReference>
<sequence>MRMFFSGLMESLKENKITFLWVLLFFLVGIVLGSYTVYYMSDFNRVEITTYFNNFLEFLGGNSVAYTSILVDSIKSILPMVVIIVLLGYTAVGTPIILMMDLAKGYVIGFTFSLIVSMLGSKGIMLVLSGLMLQNLIFIPIIMLISVLAIRHSVTKLKMGVSRDRVKLDVSRAYLNFQGLLSLIIISGILIETYISPNLIRLVISR</sequence>
<feature type="transmembrane region" description="Helical" evidence="1">
    <location>
        <begin position="131"/>
        <end position="152"/>
    </location>
</feature>
<feature type="transmembrane region" description="Helical" evidence="1">
    <location>
        <begin position="77"/>
        <end position="98"/>
    </location>
</feature>
<dbReference type="RefSeq" id="WP_003478333.1">
    <property type="nucleotide sequence ID" value="NZ_CABPRK010000001.1"/>
</dbReference>
<dbReference type="PATRIC" id="fig|1502.177.peg.2310"/>
<feature type="transmembrane region" description="Helical" evidence="1">
    <location>
        <begin position="105"/>
        <end position="125"/>
    </location>
</feature>
<dbReference type="Proteomes" id="UP000668068">
    <property type="component" value="Unassembled WGS sequence"/>
</dbReference>
<keyword evidence="1" id="KW-1133">Transmembrane helix</keyword>
<dbReference type="Pfam" id="PF01944">
    <property type="entry name" value="SpoIIM"/>
    <property type="match status" value="1"/>
</dbReference>
<reference evidence="3" key="2">
    <citation type="submission" date="2020-12" db="EMBL/GenBank/DDBJ databases">
        <title>Comparative genomics of Clostridium perfringens reveals patterns of host-associated phylogenetic clades and virulence factors.</title>
        <authorList>
            <person name="Smith A.H."/>
            <person name="Geier R."/>
        </authorList>
    </citation>
    <scope>NUCLEOTIDE SEQUENCE</scope>
    <source>
        <strain evidence="3">CHD30677R</strain>
    </source>
</reference>
<proteinExistence type="predicted"/>
<dbReference type="OrthoDB" id="1707382at2"/>
<dbReference type="Proteomes" id="UP000070260">
    <property type="component" value="Chromosome"/>
</dbReference>
<dbReference type="EMBL" id="JAENQP010000003">
    <property type="protein sequence ID" value="MBO3358573.1"/>
    <property type="molecule type" value="Genomic_DNA"/>
</dbReference>
<keyword evidence="1" id="KW-0472">Membrane</keyword>
<evidence type="ECO:0000256" key="1">
    <source>
        <dbReference type="SAM" id="Phobius"/>
    </source>
</evidence>
<accession>A0A127EK40</accession>